<dbReference type="GO" id="GO:0019856">
    <property type="term" value="P:pyrimidine nucleobase biosynthetic process"/>
    <property type="evidence" value="ECO:0007669"/>
    <property type="project" value="TreeGrafter"/>
</dbReference>
<dbReference type="PANTHER" id="PTHR19278">
    <property type="entry name" value="OROTATE PHOSPHORIBOSYLTRANSFERASE"/>
    <property type="match status" value="1"/>
</dbReference>
<dbReference type="AlphaFoldDB" id="A0A845HX96"/>
<dbReference type="Gene3D" id="3.40.50.2020">
    <property type="match status" value="1"/>
</dbReference>
<reference evidence="4" key="1">
    <citation type="submission" date="2019-12" db="EMBL/GenBank/DDBJ databases">
        <title>Novel species isolated from a subtropical stream in China.</title>
        <authorList>
            <person name="Lu H."/>
        </authorList>
    </citation>
    <scope>NUCLEOTIDE SEQUENCE [LARGE SCALE GENOMIC DNA]</scope>
    <source>
        <strain evidence="4">FT93W</strain>
    </source>
</reference>
<dbReference type="GO" id="GO:0004588">
    <property type="term" value="F:orotate phosphoribosyltransferase activity"/>
    <property type="evidence" value="ECO:0007669"/>
    <property type="project" value="TreeGrafter"/>
</dbReference>
<dbReference type="Pfam" id="PF00156">
    <property type="entry name" value="Pribosyltran"/>
    <property type="match status" value="1"/>
</dbReference>
<dbReference type="CDD" id="cd06223">
    <property type="entry name" value="PRTases_typeI"/>
    <property type="match status" value="1"/>
</dbReference>
<proteinExistence type="predicted"/>
<accession>A0A845HX96</accession>
<dbReference type="InterPro" id="IPR029057">
    <property type="entry name" value="PRTase-like"/>
</dbReference>
<gene>
    <name evidence="4" type="ORF">GTP23_12005</name>
</gene>
<evidence type="ECO:0000256" key="2">
    <source>
        <dbReference type="ARBA" id="ARBA00022975"/>
    </source>
</evidence>
<keyword evidence="2" id="KW-0665">Pyrimidine biosynthesis</keyword>
<evidence type="ECO:0000313" key="4">
    <source>
        <dbReference type="EMBL" id="MYN45770.1"/>
    </source>
</evidence>
<dbReference type="InterPro" id="IPR000836">
    <property type="entry name" value="PRTase_dom"/>
</dbReference>
<dbReference type="Proteomes" id="UP000444316">
    <property type="component" value="Unassembled WGS sequence"/>
</dbReference>
<sequence>MMHRLLDVPEGAEAFLVQLYQESYFHFRDRASFRQDGRPGTWALDLRRPLARSAHLRAVCALLLRQLEATGVHQVVGAGAAAGLLVGGLVACGHDIRGGIVRERRKPYGFREQIEGALSRDQPVAIVDDILASGTTMIRVAEVLKAEGYATAAAFPVFEFSWRTGRAALLARGIASHSLARLSHCQRQSLEQTTVWNVASSRQVVWELKQRPPSPDQVHG</sequence>
<feature type="domain" description="Phosphoribosyltransferase" evidence="3">
    <location>
        <begin position="117"/>
        <end position="150"/>
    </location>
</feature>
<dbReference type="GO" id="GO:0006222">
    <property type="term" value="P:UMP biosynthetic process"/>
    <property type="evidence" value="ECO:0007669"/>
    <property type="project" value="TreeGrafter"/>
</dbReference>
<name>A0A845HX96_9BURK</name>
<protein>
    <recommendedName>
        <fullName evidence="3">Phosphoribosyltransferase domain-containing protein</fullName>
    </recommendedName>
</protein>
<dbReference type="PANTHER" id="PTHR19278:SF9">
    <property type="entry name" value="URIDINE 5'-MONOPHOSPHATE SYNTHASE"/>
    <property type="match status" value="1"/>
</dbReference>
<evidence type="ECO:0000259" key="3">
    <source>
        <dbReference type="Pfam" id="PF00156"/>
    </source>
</evidence>
<keyword evidence="5" id="KW-1185">Reference proteome</keyword>
<evidence type="ECO:0000256" key="1">
    <source>
        <dbReference type="ARBA" id="ARBA00004725"/>
    </source>
</evidence>
<comment type="pathway">
    <text evidence="1">Pyrimidine metabolism; UMP biosynthesis via de novo pathway.</text>
</comment>
<dbReference type="RefSeq" id="WP_161035320.1">
    <property type="nucleotide sequence ID" value="NZ_WWCL01000002.1"/>
</dbReference>
<comment type="caution">
    <text evidence="4">The sequence shown here is derived from an EMBL/GenBank/DDBJ whole genome shotgun (WGS) entry which is preliminary data.</text>
</comment>
<dbReference type="EMBL" id="WWCL01000002">
    <property type="protein sequence ID" value="MYN45770.1"/>
    <property type="molecule type" value="Genomic_DNA"/>
</dbReference>
<evidence type="ECO:0000313" key="5">
    <source>
        <dbReference type="Proteomes" id="UP000444316"/>
    </source>
</evidence>
<organism evidence="4 5">
    <name type="scientific">Duganella fentianensis</name>
    <dbReference type="NCBI Taxonomy" id="2692177"/>
    <lineage>
        <taxon>Bacteria</taxon>
        <taxon>Pseudomonadati</taxon>
        <taxon>Pseudomonadota</taxon>
        <taxon>Betaproteobacteria</taxon>
        <taxon>Burkholderiales</taxon>
        <taxon>Oxalobacteraceae</taxon>
        <taxon>Telluria group</taxon>
        <taxon>Duganella</taxon>
    </lineage>
</organism>
<dbReference type="SUPFAM" id="SSF53271">
    <property type="entry name" value="PRTase-like"/>
    <property type="match status" value="1"/>
</dbReference>